<reference evidence="8 9" key="1">
    <citation type="submission" date="2018-06" db="EMBL/GenBank/DDBJ databases">
        <title>Genomic Encyclopedia of Archaeal and Bacterial Type Strains, Phase II (KMG-II): from individual species to whole genera.</title>
        <authorList>
            <person name="Goeker M."/>
        </authorList>
    </citation>
    <scope>NUCLEOTIDE SEQUENCE [LARGE SCALE GENOMIC DNA]</scope>
    <source>
        <strain evidence="8 9">T4</strain>
    </source>
</reference>
<sequence>MKTHLFPAKALILGLILCFSSQVNAQSKFIKDLKKTAEESAKRTVERNVEQKTSEATDKAFESVMEAPNIFKSKKGRAKTEKGDGTEEKRRGEANPSGKNPGPAASGSHSEISIAGQFIPNGQIMYQDNFERDALGDFPAKWETNSGGEIITVDDFKALRTSGTGFFVPMLPRELPENYAVEFDLFTFNLEYKGTTALRFGIHLVEQPLISKAKKGAEIEMPLWYKGASDYFQVETYGMPAKISNKIPYDYTEKLNDIIHFTLLKNGKRVRLFLDDTKVVDIPSLAADNLGKYIQFYVREVDLQKNLVVALANLKITEEGEDLRSKLLRAEGFSTTAILFQTASDKLQPSSFEFLNQLGEVLKSDEFIRVQIIGHTDSDGDEASNQTLSEKRAASVAAYLQEKFGIASNRMQTSGKGETEPLNNNASPAEKAANRRVEFKKY</sequence>
<protein>
    <submittedName>
        <fullName evidence="8">OmpA family protein</fullName>
    </submittedName>
</protein>
<keyword evidence="9" id="KW-1185">Reference proteome</keyword>
<dbReference type="GO" id="GO:0009279">
    <property type="term" value="C:cell outer membrane"/>
    <property type="evidence" value="ECO:0007669"/>
    <property type="project" value="UniProtKB-SubCell"/>
</dbReference>
<feature type="compositionally biased region" description="Polar residues" evidence="5">
    <location>
        <begin position="409"/>
        <end position="427"/>
    </location>
</feature>
<dbReference type="PROSITE" id="PS51123">
    <property type="entry name" value="OMPA_2"/>
    <property type="match status" value="1"/>
</dbReference>
<dbReference type="InterPro" id="IPR050330">
    <property type="entry name" value="Bact_OuterMem_StrucFunc"/>
</dbReference>
<evidence type="ECO:0000256" key="4">
    <source>
        <dbReference type="PROSITE-ProRule" id="PRU00473"/>
    </source>
</evidence>
<dbReference type="EMBL" id="QKTX01000006">
    <property type="protein sequence ID" value="PZV83560.1"/>
    <property type="molecule type" value="Genomic_DNA"/>
</dbReference>
<evidence type="ECO:0000259" key="7">
    <source>
        <dbReference type="PROSITE" id="PS51123"/>
    </source>
</evidence>
<feature type="region of interest" description="Disordered" evidence="5">
    <location>
        <begin position="71"/>
        <end position="109"/>
    </location>
</feature>
<dbReference type="Proteomes" id="UP000248917">
    <property type="component" value="Unassembled WGS sequence"/>
</dbReference>
<dbReference type="Gene3D" id="3.30.1330.60">
    <property type="entry name" value="OmpA-like domain"/>
    <property type="match status" value="1"/>
</dbReference>
<evidence type="ECO:0000256" key="3">
    <source>
        <dbReference type="ARBA" id="ARBA00023237"/>
    </source>
</evidence>
<accession>A0A326RSH0</accession>
<comment type="subcellular location">
    <subcellularLocation>
        <location evidence="1">Cell outer membrane</location>
    </subcellularLocation>
</comment>
<evidence type="ECO:0000313" key="9">
    <source>
        <dbReference type="Proteomes" id="UP000248917"/>
    </source>
</evidence>
<name>A0A326RSH0_9BACT</name>
<evidence type="ECO:0000256" key="5">
    <source>
        <dbReference type="SAM" id="MobiDB-lite"/>
    </source>
</evidence>
<feature type="compositionally biased region" description="Basic and acidic residues" evidence="5">
    <location>
        <begin position="432"/>
        <end position="442"/>
    </location>
</feature>
<feature type="domain" description="OmpA-like" evidence="7">
    <location>
        <begin position="329"/>
        <end position="442"/>
    </location>
</feature>
<feature type="compositionally biased region" description="Basic and acidic residues" evidence="5">
    <location>
        <begin position="78"/>
        <end position="93"/>
    </location>
</feature>
<feature type="chain" id="PRO_5016431135" evidence="6">
    <location>
        <begin position="26"/>
        <end position="442"/>
    </location>
</feature>
<feature type="signal peptide" evidence="6">
    <location>
        <begin position="1"/>
        <end position="25"/>
    </location>
</feature>
<organism evidence="8 9">
    <name type="scientific">Algoriphagus aquaeductus</name>
    <dbReference type="NCBI Taxonomy" id="475299"/>
    <lineage>
        <taxon>Bacteria</taxon>
        <taxon>Pseudomonadati</taxon>
        <taxon>Bacteroidota</taxon>
        <taxon>Cytophagia</taxon>
        <taxon>Cytophagales</taxon>
        <taxon>Cyclobacteriaceae</taxon>
        <taxon>Algoriphagus</taxon>
    </lineage>
</organism>
<dbReference type="OrthoDB" id="9800869at2"/>
<evidence type="ECO:0000256" key="6">
    <source>
        <dbReference type="SAM" id="SignalP"/>
    </source>
</evidence>
<dbReference type="PANTHER" id="PTHR30329">
    <property type="entry name" value="STATOR ELEMENT OF FLAGELLAR MOTOR COMPLEX"/>
    <property type="match status" value="1"/>
</dbReference>
<gene>
    <name evidence="8" type="ORF">CLV31_106177</name>
</gene>
<proteinExistence type="predicted"/>
<dbReference type="CDD" id="cd07185">
    <property type="entry name" value="OmpA_C-like"/>
    <property type="match status" value="1"/>
</dbReference>
<dbReference type="Pfam" id="PF00691">
    <property type="entry name" value="OmpA"/>
    <property type="match status" value="1"/>
</dbReference>
<dbReference type="InterPro" id="IPR006665">
    <property type="entry name" value="OmpA-like"/>
</dbReference>
<dbReference type="RefSeq" id="WP_111392796.1">
    <property type="nucleotide sequence ID" value="NZ_QKTX01000006.1"/>
</dbReference>
<dbReference type="AlphaFoldDB" id="A0A326RSH0"/>
<keyword evidence="6" id="KW-0732">Signal</keyword>
<evidence type="ECO:0000313" key="8">
    <source>
        <dbReference type="EMBL" id="PZV83560.1"/>
    </source>
</evidence>
<keyword evidence="2 4" id="KW-0472">Membrane</keyword>
<keyword evidence="3" id="KW-0998">Cell outer membrane</keyword>
<dbReference type="InterPro" id="IPR006664">
    <property type="entry name" value="OMP_bac"/>
</dbReference>
<dbReference type="PRINTS" id="PR01021">
    <property type="entry name" value="OMPADOMAIN"/>
</dbReference>
<feature type="region of interest" description="Disordered" evidence="5">
    <location>
        <begin position="409"/>
        <end position="442"/>
    </location>
</feature>
<dbReference type="InterPro" id="IPR036737">
    <property type="entry name" value="OmpA-like_sf"/>
</dbReference>
<evidence type="ECO:0000256" key="1">
    <source>
        <dbReference type="ARBA" id="ARBA00004442"/>
    </source>
</evidence>
<evidence type="ECO:0000256" key="2">
    <source>
        <dbReference type="ARBA" id="ARBA00023136"/>
    </source>
</evidence>
<comment type="caution">
    <text evidence="8">The sequence shown here is derived from an EMBL/GenBank/DDBJ whole genome shotgun (WGS) entry which is preliminary data.</text>
</comment>
<dbReference type="PANTHER" id="PTHR30329:SF21">
    <property type="entry name" value="LIPOPROTEIN YIAD-RELATED"/>
    <property type="match status" value="1"/>
</dbReference>
<dbReference type="SUPFAM" id="SSF103088">
    <property type="entry name" value="OmpA-like"/>
    <property type="match status" value="1"/>
</dbReference>